<dbReference type="EMBL" id="JAFJMO010000043">
    <property type="protein sequence ID" value="KAJ8248676.1"/>
    <property type="molecule type" value="Genomic_DNA"/>
</dbReference>
<organism evidence="1 2">
    <name type="scientific">Conger conger</name>
    <name type="common">Conger eel</name>
    <name type="synonym">Muraena conger</name>
    <dbReference type="NCBI Taxonomy" id="82655"/>
    <lineage>
        <taxon>Eukaryota</taxon>
        <taxon>Metazoa</taxon>
        <taxon>Chordata</taxon>
        <taxon>Craniata</taxon>
        <taxon>Vertebrata</taxon>
        <taxon>Euteleostomi</taxon>
        <taxon>Actinopterygii</taxon>
        <taxon>Neopterygii</taxon>
        <taxon>Teleostei</taxon>
        <taxon>Anguilliformes</taxon>
        <taxon>Congridae</taxon>
        <taxon>Conger</taxon>
    </lineage>
</organism>
<evidence type="ECO:0000313" key="1">
    <source>
        <dbReference type="EMBL" id="KAJ8248676.1"/>
    </source>
</evidence>
<protein>
    <submittedName>
        <fullName evidence="1">Uncharacterized protein</fullName>
    </submittedName>
</protein>
<proteinExistence type="predicted"/>
<evidence type="ECO:0000313" key="2">
    <source>
        <dbReference type="Proteomes" id="UP001152803"/>
    </source>
</evidence>
<keyword evidence="2" id="KW-1185">Reference proteome</keyword>
<dbReference type="Proteomes" id="UP001152803">
    <property type="component" value="Unassembled WGS sequence"/>
</dbReference>
<dbReference type="AlphaFoldDB" id="A0A9Q1CUU6"/>
<name>A0A9Q1CUU6_CONCO</name>
<comment type="caution">
    <text evidence="1">The sequence shown here is derived from an EMBL/GenBank/DDBJ whole genome shotgun (WGS) entry which is preliminary data.</text>
</comment>
<gene>
    <name evidence="1" type="ORF">COCON_G00233680</name>
</gene>
<sequence>MVGLGKRFNVFMHALYLCPVIHPSLPSCGFHSARNCNFFISCLRGSSFFLITPIFSCTPWYTGTGQIYGITVDALSNVHH</sequence>
<reference evidence="1" key="1">
    <citation type="journal article" date="2023" name="Science">
        <title>Genome structures resolve the early diversification of teleost fishes.</title>
        <authorList>
            <person name="Parey E."/>
            <person name="Louis A."/>
            <person name="Montfort J."/>
            <person name="Bouchez O."/>
            <person name="Roques C."/>
            <person name="Iampietro C."/>
            <person name="Lluch J."/>
            <person name="Castinel A."/>
            <person name="Donnadieu C."/>
            <person name="Desvignes T."/>
            <person name="Floi Bucao C."/>
            <person name="Jouanno E."/>
            <person name="Wen M."/>
            <person name="Mejri S."/>
            <person name="Dirks R."/>
            <person name="Jansen H."/>
            <person name="Henkel C."/>
            <person name="Chen W.J."/>
            <person name="Zahm M."/>
            <person name="Cabau C."/>
            <person name="Klopp C."/>
            <person name="Thompson A.W."/>
            <person name="Robinson-Rechavi M."/>
            <person name="Braasch I."/>
            <person name="Lecointre G."/>
            <person name="Bobe J."/>
            <person name="Postlethwait J.H."/>
            <person name="Berthelot C."/>
            <person name="Roest Crollius H."/>
            <person name="Guiguen Y."/>
        </authorList>
    </citation>
    <scope>NUCLEOTIDE SEQUENCE</scope>
    <source>
        <strain evidence="1">Concon-B</strain>
    </source>
</reference>
<accession>A0A9Q1CUU6</accession>